<accession>A0ABN9T0A9</accession>
<dbReference type="InterPro" id="IPR017941">
    <property type="entry name" value="Rieske_2Fe-2S"/>
</dbReference>
<reference evidence="7" key="1">
    <citation type="submission" date="2023-10" db="EMBL/GenBank/DDBJ databases">
        <authorList>
            <person name="Chen Y."/>
            <person name="Shah S."/>
            <person name="Dougan E. K."/>
            <person name="Thang M."/>
            <person name="Chan C."/>
        </authorList>
    </citation>
    <scope>NUCLEOTIDE SEQUENCE [LARGE SCALE GENOMIC DNA]</scope>
</reference>
<dbReference type="InterPro" id="IPR013320">
    <property type="entry name" value="ConA-like_dom_sf"/>
</dbReference>
<dbReference type="Proteomes" id="UP001189429">
    <property type="component" value="Unassembled WGS sequence"/>
</dbReference>
<evidence type="ECO:0000256" key="3">
    <source>
        <dbReference type="ARBA" id="ARBA00023004"/>
    </source>
</evidence>
<dbReference type="Pfam" id="PF00355">
    <property type="entry name" value="Rieske"/>
    <property type="match status" value="1"/>
</dbReference>
<evidence type="ECO:0000313" key="8">
    <source>
        <dbReference type="Proteomes" id="UP001189429"/>
    </source>
</evidence>
<comment type="caution">
    <text evidence="7">The sequence shown here is derived from an EMBL/GenBank/DDBJ whole genome shotgun (WGS) entry which is preliminary data.</text>
</comment>
<name>A0ABN9T0A9_9DINO</name>
<dbReference type="PROSITE" id="PS51296">
    <property type="entry name" value="RIESKE"/>
    <property type="match status" value="1"/>
</dbReference>
<evidence type="ECO:0000256" key="5">
    <source>
        <dbReference type="ARBA" id="ARBA00034078"/>
    </source>
</evidence>
<dbReference type="SUPFAM" id="SSF50022">
    <property type="entry name" value="ISP domain"/>
    <property type="match status" value="1"/>
</dbReference>
<comment type="cofactor">
    <cofactor evidence="5">
        <name>[2Fe-2S] cluster</name>
        <dbReference type="ChEBI" id="CHEBI:190135"/>
    </cofactor>
</comment>
<dbReference type="Gene3D" id="2.60.120.200">
    <property type="match status" value="1"/>
</dbReference>
<keyword evidence="3" id="KW-0408">Iron</keyword>
<dbReference type="InterPro" id="IPR036922">
    <property type="entry name" value="Rieske_2Fe-2S_sf"/>
</dbReference>
<gene>
    <name evidence="7" type="ORF">PCOR1329_LOCUS34239</name>
</gene>
<evidence type="ECO:0000256" key="2">
    <source>
        <dbReference type="ARBA" id="ARBA00022723"/>
    </source>
</evidence>
<keyword evidence="1" id="KW-0001">2Fe-2S</keyword>
<proteinExistence type="predicted"/>
<organism evidence="7 8">
    <name type="scientific">Prorocentrum cordatum</name>
    <dbReference type="NCBI Taxonomy" id="2364126"/>
    <lineage>
        <taxon>Eukaryota</taxon>
        <taxon>Sar</taxon>
        <taxon>Alveolata</taxon>
        <taxon>Dinophyceae</taxon>
        <taxon>Prorocentrales</taxon>
        <taxon>Prorocentraceae</taxon>
        <taxon>Prorocentrum</taxon>
    </lineage>
</organism>
<evidence type="ECO:0000259" key="6">
    <source>
        <dbReference type="PROSITE" id="PS51296"/>
    </source>
</evidence>
<sequence>MSGSDPAGGRVSDEGLILDLRGADYSGGPAWINRAPGGHPDAVVPLEIEFDRAERAFLFPAAGELISISVPIATSLLPEATFAIWVKVLEPFSGANFGWVLSQAPDYSWSRALTLNDFRLGHVSMTTSQYWDSQLGRAGAGRWLHLAGVWRKEGRCTPFLNGAAGATCQGRAGRGSDPGERLMVGGRDHGDQFHNAAVAVSDVCVYSRALSEAEVERLFRRGRGGAGGGAHVGAGATPRAAREGAAPMWDEESGLFWFPAGVALHELPDGRVWQHEFRSAMAECQSAPEVAKRSLQRHASDDNGPLPTGARVRQLAQHPSDPEKLERRMAHTKALRRMPGGSGRTVQIHGKEVALFRFGERVHAVQAACPHQGANLADGEIGDLEDMIEGHRCYVTCPVHKFQFDLSTGALLQGRGCGPLPVFAVRVSRRGSGDAGQGMIEVGFESLGASFFEPGEDF</sequence>
<keyword evidence="2" id="KW-0479">Metal-binding</keyword>
<dbReference type="EMBL" id="CAUYUJ010014209">
    <property type="protein sequence ID" value="CAK0838262.1"/>
    <property type="molecule type" value="Genomic_DNA"/>
</dbReference>
<keyword evidence="4" id="KW-0411">Iron-sulfur</keyword>
<dbReference type="Pfam" id="PF13385">
    <property type="entry name" value="Laminin_G_3"/>
    <property type="match status" value="1"/>
</dbReference>
<dbReference type="PANTHER" id="PTHR21496">
    <property type="entry name" value="FERREDOXIN-RELATED"/>
    <property type="match status" value="1"/>
</dbReference>
<keyword evidence="8" id="KW-1185">Reference proteome</keyword>
<evidence type="ECO:0000256" key="4">
    <source>
        <dbReference type="ARBA" id="ARBA00023014"/>
    </source>
</evidence>
<evidence type="ECO:0000313" key="7">
    <source>
        <dbReference type="EMBL" id="CAK0838262.1"/>
    </source>
</evidence>
<dbReference type="Gene3D" id="2.102.10.10">
    <property type="entry name" value="Rieske [2Fe-2S] iron-sulphur domain"/>
    <property type="match status" value="1"/>
</dbReference>
<dbReference type="PANTHER" id="PTHR21496:SF0">
    <property type="entry name" value="RIESKE DOMAIN-CONTAINING PROTEIN"/>
    <property type="match status" value="1"/>
</dbReference>
<protein>
    <recommendedName>
        <fullName evidence="6">Rieske domain-containing protein</fullName>
    </recommendedName>
</protein>
<feature type="domain" description="Rieske" evidence="6">
    <location>
        <begin position="330"/>
        <end position="427"/>
    </location>
</feature>
<dbReference type="SUPFAM" id="SSF49899">
    <property type="entry name" value="Concanavalin A-like lectins/glucanases"/>
    <property type="match status" value="1"/>
</dbReference>
<evidence type="ECO:0000256" key="1">
    <source>
        <dbReference type="ARBA" id="ARBA00022714"/>
    </source>
</evidence>